<dbReference type="Pfam" id="PF19763">
    <property type="entry name" value="DUF6250"/>
    <property type="match status" value="1"/>
</dbReference>
<gene>
    <name evidence="3" type="ORF">RXA29_20350</name>
</gene>
<reference evidence="3" key="1">
    <citation type="submission" date="2023-10" db="EMBL/GenBank/DDBJ databases">
        <title>Clonality and diversity in the soft rot Dickeya solani phytopathogen.</title>
        <authorList>
            <person name="Pedron J."/>
            <person name="Van Gijsegem F."/>
            <person name="Portier P."/>
            <person name="Taghouti G."/>
        </authorList>
    </citation>
    <scope>NUCLEOTIDE SEQUENCE</scope>
    <source>
        <strain evidence="3">CFBP5647</strain>
    </source>
</reference>
<name>A0AAX4EXQ9_9GAMM</name>
<evidence type="ECO:0000259" key="2">
    <source>
        <dbReference type="Pfam" id="PF19763"/>
    </source>
</evidence>
<accession>A0AAX4EXQ9</accession>
<proteinExistence type="predicted"/>
<evidence type="ECO:0000313" key="3">
    <source>
        <dbReference type="EMBL" id="WOA52195.1"/>
    </source>
</evidence>
<sequence>MTDTGYSAQHTVMESHAGQACTAATEGDFQRQSDVHQESNTHQESNAHRESNTHQFALQWAQSADGKPLCWRVEQEDPARTRIDIDDHTLTLDTAAGLTVWLDQPLSGRYRISYLREVLVQGQPNDRLSDLNQFWAARDPARASLFTRHGVLGEYDNLALYYVGMGGNWNSTTRFRYYNGHGERQLLGEFTDEAHLLRAGQRYRVTIEVDSTETRFLIDNQLYFRAHYTEPPASGYFGLRTVFSRQAISQFSVTPL</sequence>
<feature type="region of interest" description="Disordered" evidence="1">
    <location>
        <begin position="20"/>
        <end position="52"/>
    </location>
</feature>
<protein>
    <submittedName>
        <fullName evidence="3">DUF6250 domain-containing protein</fullName>
    </submittedName>
</protein>
<feature type="compositionally biased region" description="Basic and acidic residues" evidence="1">
    <location>
        <begin position="28"/>
        <end position="52"/>
    </location>
</feature>
<dbReference type="AlphaFoldDB" id="A0AAX4EXQ9"/>
<organism evidence="3 4">
    <name type="scientific">Dickeya solani</name>
    <dbReference type="NCBI Taxonomy" id="1089444"/>
    <lineage>
        <taxon>Bacteria</taxon>
        <taxon>Pseudomonadati</taxon>
        <taxon>Pseudomonadota</taxon>
        <taxon>Gammaproteobacteria</taxon>
        <taxon>Enterobacterales</taxon>
        <taxon>Pectobacteriaceae</taxon>
        <taxon>Dickeya</taxon>
    </lineage>
</organism>
<dbReference type="Gene3D" id="2.60.120.200">
    <property type="match status" value="1"/>
</dbReference>
<dbReference type="RefSeq" id="WP_316392668.1">
    <property type="nucleotide sequence ID" value="NZ_CP136339.1"/>
</dbReference>
<evidence type="ECO:0000313" key="4">
    <source>
        <dbReference type="Proteomes" id="UP001304423"/>
    </source>
</evidence>
<dbReference type="EMBL" id="CP136339">
    <property type="protein sequence ID" value="WOA52195.1"/>
    <property type="molecule type" value="Genomic_DNA"/>
</dbReference>
<dbReference type="Proteomes" id="UP001304423">
    <property type="component" value="Chromosome"/>
</dbReference>
<dbReference type="InterPro" id="IPR046217">
    <property type="entry name" value="DUF6250"/>
</dbReference>
<evidence type="ECO:0000256" key="1">
    <source>
        <dbReference type="SAM" id="MobiDB-lite"/>
    </source>
</evidence>
<feature type="domain" description="DUF6250" evidence="2">
    <location>
        <begin position="92"/>
        <end position="251"/>
    </location>
</feature>